<dbReference type="EMBL" id="CACRXK020020230">
    <property type="protein sequence ID" value="CAB4034572.1"/>
    <property type="molecule type" value="Genomic_DNA"/>
</dbReference>
<name>A0A6S7L9Z2_PARCT</name>
<protein>
    <submittedName>
        <fullName evidence="1">Uncharacterized protein</fullName>
    </submittedName>
</protein>
<evidence type="ECO:0000313" key="1">
    <source>
        <dbReference type="EMBL" id="CAB4034572.1"/>
    </source>
</evidence>
<accession>A0A6S7L9Z2</accession>
<feature type="non-terminal residue" evidence="1">
    <location>
        <position position="1"/>
    </location>
</feature>
<gene>
    <name evidence="1" type="ORF">PACLA_8A084140</name>
</gene>
<dbReference type="AlphaFoldDB" id="A0A6S7L9Z2"/>
<comment type="caution">
    <text evidence="1">The sequence shown here is derived from an EMBL/GenBank/DDBJ whole genome shotgun (WGS) entry which is preliminary data.</text>
</comment>
<dbReference type="Proteomes" id="UP001152795">
    <property type="component" value="Unassembled WGS sequence"/>
</dbReference>
<organism evidence="1 2">
    <name type="scientific">Paramuricea clavata</name>
    <name type="common">Red gorgonian</name>
    <name type="synonym">Violescent sea-whip</name>
    <dbReference type="NCBI Taxonomy" id="317549"/>
    <lineage>
        <taxon>Eukaryota</taxon>
        <taxon>Metazoa</taxon>
        <taxon>Cnidaria</taxon>
        <taxon>Anthozoa</taxon>
        <taxon>Octocorallia</taxon>
        <taxon>Malacalcyonacea</taxon>
        <taxon>Plexauridae</taxon>
        <taxon>Paramuricea</taxon>
    </lineage>
</organism>
<sequence length="431" mass="49436">MTVNKENPCLTWFNNEKNVIYAAIGADGAPFGKDDNATAYLVSFLNLFQGVQSCNNNHLLFGANCEEDHPLLKKYTEHLTKEMEEIEGKCWKTERGYEVTFKLKLILADQKWVASMSGELNNAATYFSSFANVNQDNKGTMGSSIGEHSSATWKPWNYDDRMETVKKVEKFKKMLKDPVTKERSKVTAFISKERSRQEYAPARGTFTGLESKKFSWNFAFAIQELLNFDSIKQSTKLKLHALAFAALQLREAVAIYSRIEVDRELIQKLFLKCNNYFHTNCLFLGNAVCPTTWTVGYAIPYHCNQLFESIGYGLGLNTMQGREAKHIKLAKYVQNTCNVRKSDRWWVVFRHEFVSIVWMRELDPMSTTYQSKRKPGKSYVPNRIIKNPGRYCFCGNTMEPESNTKCVACCSDIMSMIQQSVTDSKRLIIDK</sequence>
<evidence type="ECO:0000313" key="2">
    <source>
        <dbReference type="Proteomes" id="UP001152795"/>
    </source>
</evidence>
<keyword evidence="2" id="KW-1185">Reference proteome</keyword>
<proteinExistence type="predicted"/>
<dbReference type="OrthoDB" id="5986888at2759"/>
<reference evidence="1" key="1">
    <citation type="submission" date="2020-04" db="EMBL/GenBank/DDBJ databases">
        <authorList>
            <person name="Alioto T."/>
            <person name="Alioto T."/>
            <person name="Gomez Garrido J."/>
        </authorList>
    </citation>
    <scope>NUCLEOTIDE SEQUENCE</scope>
    <source>
        <strain evidence="1">A484AB</strain>
    </source>
</reference>